<dbReference type="Pfam" id="PF01400">
    <property type="entry name" value="Astacin"/>
    <property type="match status" value="1"/>
</dbReference>
<evidence type="ECO:0000256" key="1">
    <source>
        <dbReference type="SAM" id="MobiDB-lite"/>
    </source>
</evidence>
<protein>
    <recommendedName>
        <fullName evidence="2">Peptidase M12A domain-containing protein</fullName>
    </recommendedName>
</protein>
<feature type="compositionally biased region" description="Polar residues" evidence="1">
    <location>
        <begin position="20"/>
        <end position="30"/>
    </location>
</feature>
<dbReference type="Proteomes" id="UP000036608">
    <property type="component" value="Chromosome"/>
</dbReference>
<reference evidence="3 4" key="1">
    <citation type="journal article" date="2015" name="Genome Announc.">
        <title>Complete Genome Sequence of the Rhizobacterium Pseudomonas trivialis Strain IHBB745 with Multiple Plant Growth-Promoting Activities and Tolerance to Desiccation and Alkalinity.</title>
        <authorList>
            <person name="Gulati A."/>
            <person name="Swarnkar M.K."/>
            <person name="Vyas P."/>
            <person name="Rahi P."/>
            <person name="Thakur R."/>
            <person name="Thakur N."/>
            <person name="Singh A.K."/>
        </authorList>
    </citation>
    <scope>NUCLEOTIDE SEQUENCE [LARGE SCALE GENOMIC DNA]</scope>
    <source>
        <strain evidence="4">745</strain>
    </source>
</reference>
<dbReference type="InterPro" id="IPR001506">
    <property type="entry name" value="Peptidase_M12A"/>
</dbReference>
<accession>A0A0H5A535</accession>
<dbReference type="SUPFAM" id="SSF55486">
    <property type="entry name" value="Metalloproteases ('zincins'), catalytic domain"/>
    <property type="match status" value="1"/>
</dbReference>
<evidence type="ECO:0000259" key="2">
    <source>
        <dbReference type="Pfam" id="PF01400"/>
    </source>
</evidence>
<dbReference type="GO" id="GO:0006508">
    <property type="term" value="P:proteolysis"/>
    <property type="evidence" value="ECO:0007669"/>
    <property type="project" value="InterPro"/>
</dbReference>
<name>A0A0H5A535_9PSED</name>
<dbReference type="PATRIC" id="fig|200450.3.peg.1616"/>
<feature type="domain" description="Peptidase M12A" evidence="2">
    <location>
        <begin position="53"/>
        <end position="206"/>
    </location>
</feature>
<proteinExistence type="predicted"/>
<dbReference type="OrthoDB" id="3669864at2"/>
<dbReference type="KEGG" id="ptv:AA957_07775"/>
<evidence type="ECO:0000313" key="4">
    <source>
        <dbReference type="Proteomes" id="UP000036608"/>
    </source>
</evidence>
<dbReference type="RefSeq" id="WP_049709673.1">
    <property type="nucleotide sequence ID" value="NZ_CP011507.1"/>
</dbReference>
<gene>
    <name evidence="3" type="ORF">AA957_07775</name>
</gene>
<sequence length="244" mass="27427">MISATSHATLQHPPAAAHTESATDSGQTLSRNRRNIGEPGKYWPQNSTIKIAMYDYDMDDEYVLAVKRAASQWLPHINLKFEFVAGEEGDVRITQNVSNNGGGSSAIGTEALERPRVYPTMSLPKDHKHPRFEYVVLHEFGHMLGAHHAHQHPDAHIPWNMDKVYEGYNRIAGLDRQGVQRNVLPLPRSSQYDFMPYDGDSVTHYEVPPALTHGEWGQSETWFLSDGDIAWAKKAYPKVLPAIS</sequence>
<dbReference type="Gene3D" id="3.40.390.10">
    <property type="entry name" value="Collagenase (Catalytic Domain)"/>
    <property type="match status" value="1"/>
</dbReference>
<reference evidence="4" key="2">
    <citation type="submission" date="2015-05" db="EMBL/GenBank/DDBJ databases">
        <authorList>
            <person name="Swarnkar M.K."/>
            <person name="Vyas P."/>
            <person name="Rahi P."/>
            <person name="Thakur R."/>
            <person name="Thakur N."/>
            <person name="Singh A.K."/>
            <person name="Gulati A."/>
        </authorList>
    </citation>
    <scope>NUCLEOTIDE SEQUENCE [LARGE SCALE GENOMIC DNA]</scope>
    <source>
        <strain evidence="4">745</strain>
    </source>
</reference>
<dbReference type="EMBL" id="CP011507">
    <property type="protein sequence ID" value="AKS06006.1"/>
    <property type="molecule type" value="Genomic_DNA"/>
</dbReference>
<dbReference type="InterPro" id="IPR024079">
    <property type="entry name" value="MetalloPept_cat_dom_sf"/>
</dbReference>
<organism evidence="3 4">
    <name type="scientific">Pseudomonas trivialis</name>
    <dbReference type="NCBI Taxonomy" id="200450"/>
    <lineage>
        <taxon>Bacteria</taxon>
        <taxon>Pseudomonadati</taxon>
        <taxon>Pseudomonadota</taxon>
        <taxon>Gammaproteobacteria</taxon>
        <taxon>Pseudomonadales</taxon>
        <taxon>Pseudomonadaceae</taxon>
        <taxon>Pseudomonas</taxon>
    </lineage>
</organism>
<dbReference type="AlphaFoldDB" id="A0A0H5A535"/>
<evidence type="ECO:0000313" key="3">
    <source>
        <dbReference type="EMBL" id="AKS06006.1"/>
    </source>
</evidence>
<feature type="region of interest" description="Disordered" evidence="1">
    <location>
        <begin position="1"/>
        <end position="41"/>
    </location>
</feature>
<dbReference type="GO" id="GO:0004222">
    <property type="term" value="F:metalloendopeptidase activity"/>
    <property type="evidence" value="ECO:0007669"/>
    <property type="project" value="InterPro"/>
</dbReference>